<name>A0A5B7YF55_9ALTE</name>
<reference evidence="3 4" key="1">
    <citation type="submission" date="2019-04" db="EMBL/GenBank/DDBJ databases">
        <title>Salinimonas iocasae sp. nov., a halophilic bacterium isolated from the outer tube casing of tubeworms in Okinawa Trough.</title>
        <authorList>
            <person name="Zhang H."/>
            <person name="Wang H."/>
            <person name="Li C."/>
        </authorList>
    </citation>
    <scope>NUCLEOTIDE SEQUENCE [LARGE SCALE GENOMIC DNA]</scope>
    <source>
        <strain evidence="3 4">KX18D6</strain>
    </source>
</reference>
<feature type="transmembrane region" description="Helical" evidence="2">
    <location>
        <begin position="6"/>
        <end position="26"/>
    </location>
</feature>
<keyword evidence="2" id="KW-0472">Membrane</keyword>
<dbReference type="EMBL" id="CP039852">
    <property type="protein sequence ID" value="QCZ94235.1"/>
    <property type="molecule type" value="Genomic_DNA"/>
</dbReference>
<dbReference type="Proteomes" id="UP000304912">
    <property type="component" value="Chromosome"/>
</dbReference>
<evidence type="ECO:0000313" key="3">
    <source>
        <dbReference type="EMBL" id="QCZ94235.1"/>
    </source>
</evidence>
<protein>
    <submittedName>
        <fullName evidence="3">DUF2802 domain-containing protein</fullName>
    </submittedName>
</protein>
<keyword evidence="1" id="KW-0175">Coiled coil</keyword>
<gene>
    <name evidence="3" type="ORF">FBQ74_12485</name>
</gene>
<evidence type="ECO:0000313" key="4">
    <source>
        <dbReference type="Proteomes" id="UP000304912"/>
    </source>
</evidence>
<dbReference type="Pfam" id="PF10975">
    <property type="entry name" value="DUF2802"/>
    <property type="match status" value="1"/>
</dbReference>
<organism evidence="3 4">
    <name type="scientific">Salinimonas iocasae</name>
    <dbReference type="NCBI Taxonomy" id="2572577"/>
    <lineage>
        <taxon>Bacteria</taxon>
        <taxon>Pseudomonadati</taxon>
        <taxon>Pseudomonadota</taxon>
        <taxon>Gammaproteobacteria</taxon>
        <taxon>Alteromonadales</taxon>
        <taxon>Alteromonadaceae</taxon>
        <taxon>Alteromonas/Salinimonas group</taxon>
        <taxon>Salinimonas</taxon>
    </lineage>
</organism>
<dbReference type="KEGG" id="salk:FBQ74_12485"/>
<keyword evidence="2" id="KW-0812">Transmembrane</keyword>
<proteinExistence type="predicted"/>
<evidence type="ECO:0000256" key="2">
    <source>
        <dbReference type="SAM" id="Phobius"/>
    </source>
</evidence>
<sequence length="137" mass="15512">MNASQFSVLALAIAAIALVLLVAFCIQSFQYRKRTEQTLETLRQQVASVSAQSKDVGHQVEEQQNRSLVQSKHIQQLQEEITGFNNQIREVKLQDPSMRMYQRAAELVKQGASLEEVMESCDIPRAEAELIVTIHKK</sequence>
<dbReference type="RefSeq" id="WP_139756976.1">
    <property type="nucleotide sequence ID" value="NZ_CP039852.1"/>
</dbReference>
<dbReference type="OrthoDB" id="5600183at2"/>
<keyword evidence="2" id="KW-1133">Transmembrane helix</keyword>
<dbReference type="InterPro" id="IPR021244">
    <property type="entry name" value="DUF2802"/>
</dbReference>
<feature type="coiled-coil region" evidence="1">
    <location>
        <begin position="32"/>
        <end position="94"/>
    </location>
</feature>
<dbReference type="AlphaFoldDB" id="A0A5B7YF55"/>
<keyword evidence="4" id="KW-1185">Reference proteome</keyword>
<evidence type="ECO:0000256" key="1">
    <source>
        <dbReference type="SAM" id="Coils"/>
    </source>
</evidence>
<accession>A0A5B7YF55</accession>